<sequence>MNTRQEQLLTLVIEKYIETAQPIGSKFLVSDAGLELSEATVRNELRELEDEGFLTHPHTSAGRIPTENGYKYYLSKIEWDKLKLNKKEGEILESFFGLDDKIQAQKNLSKSLAAITQETVIFAFTQHSIYYTGLSNLFSKPEFVELGIVGDVSQVFDRCEDCIPAFYNLVTEEIKCFIGDEHPFGSMLSAISFKTGDSLVTLLSPLRTNYKRNFTLLQAVKNLLNK</sequence>
<name>A0A1F6NY98_9BACT</name>
<organism evidence="6 7">
    <name type="scientific">Candidatus Magasanikbacteria bacterium RIFOXYD2_FULL_36_9</name>
    <dbReference type="NCBI Taxonomy" id="1798707"/>
    <lineage>
        <taxon>Bacteria</taxon>
        <taxon>Candidatus Magasanikiibacteriota</taxon>
    </lineage>
</organism>
<keyword evidence="3" id="KW-0346">Stress response</keyword>
<evidence type="ECO:0000256" key="1">
    <source>
        <dbReference type="ARBA" id="ARBA00022491"/>
    </source>
</evidence>
<dbReference type="Gene3D" id="3.30.450.40">
    <property type="match status" value="1"/>
</dbReference>
<dbReference type="InterPro" id="IPR029016">
    <property type="entry name" value="GAF-like_dom_sf"/>
</dbReference>
<comment type="caution">
    <text evidence="6">The sequence shown here is derived from an EMBL/GenBank/DDBJ whole genome shotgun (WGS) entry which is preliminary data.</text>
</comment>
<dbReference type="EMBL" id="MFRC01000058">
    <property type="protein sequence ID" value="OGH88899.1"/>
    <property type="molecule type" value="Genomic_DNA"/>
</dbReference>
<evidence type="ECO:0000256" key="2">
    <source>
        <dbReference type="ARBA" id="ARBA00023015"/>
    </source>
</evidence>
<dbReference type="InterPro" id="IPR002571">
    <property type="entry name" value="HrcA"/>
</dbReference>
<dbReference type="InterPro" id="IPR036390">
    <property type="entry name" value="WH_DNA-bd_sf"/>
</dbReference>
<dbReference type="PANTHER" id="PTHR34824:SF1">
    <property type="entry name" value="HEAT-INDUCIBLE TRANSCRIPTION REPRESSOR HRCA"/>
    <property type="match status" value="1"/>
</dbReference>
<keyword evidence="1" id="KW-0678">Repressor</keyword>
<dbReference type="GO" id="GO:0045892">
    <property type="term" value="P:negative regulation of DNA-templated transcription"/>
    <property type="evidence" value="ECO:0007669"/>
    <property type="project" value="TreeGrafter"/>
</dbReference>
<keyword evidence="4" id="KW-0804">Transcription</keyword>
<keyword evidence="2" id="KW-0805">Transcription regulation</keyword>
<dbReference type="InterPro" id="IPR036388">
    <property type="entry name" value="WH-like_DNA-bd_sf"/>
</dbReference>
<dbReference type="AlphaFoldDB" id="A0A1F6NY98"/>
<dbReference type="PANTHER" id="PTHR34824">
    <property type="entry name" value="HEAT-INDUCIBLE TRANSCRIPTION REPRESSOR HRCA"/>
    <property type="match status" value="1"/>
</dbReference>
<dbReference type="SUPFAM" id="SSF55781">
    <property type="entry name" value="GAF domain-like"/>
    <property type="match status" value="1"/>
</dbReference>
<dbReference type="Gene3D" id="1.10.10.10">
    <property type="entry name" value="Winged helix-like DNA-binding domain superfamily/Winged helix DNA-binding domain"/>
    <property type="match status" value="1"/>
</dbReference>
<dbReference type="GO" id="GO:0003677">
    <property type="term" value="F:DNA binding"/>
    <property type="evidence" value="ECO:0007669"/>
    <property type="project" value="InterPro"/>
</dbReference>
<gene>
    <name evidence="6" type="ORF">A2537_01895</name>
</gene>
<evidence type="ECO:0000256" key="4">
    <source>
        <dbReference type="ARBA" id="ARBA00023163"/>
    </source>
</evidence>
<reference evidence="6 7" key="1">
    <citation type="journal article" date="2016" name="Nat. Commun.">
        <title>Thousands of microbial genomes shed light on interconnected biogeochemical processes in an aquifer system.</title>
        <authorList>
            <person name="Anantharaman K."/>
            <person name="Brown C.T."/>
            <person name="Hug L.A."/>
            <person name="Sharon I."/>
            <person name="Castelle C.J."/>
            <person name="Probst A.J."/>
            <person name="Thomas B.C."/>
            <person name="Singh A."/>
            <person name="Wilkins M.J."/>
            <person name="Karaoz U."/>
            <person name="Brodie E.L."/>
            <person name="Williams K.H."/>
            <person name="Hubbard S.S."/>
            <person name="Banfield J.F."/>
        </authorList>
    </citation>
    <scope>NUCLEOTIDE SEQUENCE [LARGE SCALE GENOMIC DNA]</scope>
</reference>
<dbReference type="InterPro" id="IPR021153">
    <property type="entry name" value="HrcA_C"/>
</dbReference>
<accession>A0A1F6NY98</accession>
<evidence type="ECO:0000256" key="3">
    <source>
        <dbReference type="ARBA" id="ARBA00023016"/>
    </source>
</evidence>
<dbReference type="Pfam" id="PF01628">
    <property type="entry name" value="HrcA"/>
    <property type="match status" value="1"/>
</dbReference>
<evidence type="ECO:0000259" key="5">
    <source>
        <dbReference type="Pfam" id="PF01628"/>
    </source>
</evidence>
<dbReference type="Proteomes" id="UP000178490">
    <property type="component" value="Unassembled WGS sequence"/>
</dbReference>
<proteinExistence type="predicted"/>
<protein>
    <recommendedName>
        <fullName evidence="5">Heat-inducible transcription repressor HrcA C-terminal domain-containing protein</fullName>
    </recommendedName>
</protein>
<dbReference type="SUPFAM" id="SSF46785">
    <property type="entry name" value="Winged helix' DNA-binding domain"/>
    <property type="match status" value="1"/>
</dbReference>
<evidence type="ECO:0000313" key="7">
    <source>
        <dbReference type="Proteomes" id="UP000178490"/>
    </source>
</evidence>
<evidence type="ECO:0000313" key="6">
    <source>
        <dbReference type="EMBL" id="OGH88899.1"/>
    </source>
</evidence>
<feature type="domain" description="Heat-inducible transcription repressor HrcA C-terminal" evidence="5">
    <location>
        <begin position="106"/>
        <end position="212"/>
    </location>
</feature>